<feature type="non-terminal residue" evidence="1">
    <location>
        <position position="1"/>
    </location>
</feature>
<evidence type="ECO:0000313" key="1">
    <source>
        <dbReference type="EMBL" id="SVC15401.1"/>
    </source>
</evidence>
<protein>
    <recommendedName>
        <fullName evidence="2">FAD dependent oxidoreductase domain-containing protein</fullName>
    </recommendedName>
</protein>
<gene>
    <name evidence="1" type="ORF">METZ01_LOCUS268255</name>
</gene>
<name>A0A382JXZ4_9ZZZZ</name>
<dbReference type="Gene3D" id="3.50.50.60">
    <property type="entry name" value="FAD/NAD(P)-binding domain"/>
    <property type="match status" value="1"/>
</dbReference>
<dbReference type="AlphaFoldDB" id="A0A382JXZ4"/>
<sequence>VVGETDIQGFYLANGFSGHGFKIAPAIGALLARDITGATSDFAAEVQNDLLAFDRQPLAVDEKSVLA</sequence>
<organism evidence="1">
    <name type="scientific">marine metagenome</name>
    <dbReference type="NCBI Taxonomy" id="408172"/>
    <lineage>
        <taxon>unclassified sequences</taxon>
        <taxon>metagenomes</taxon>
        <taxon>ecological metagenomes</taxon>
    </lineage>
</organism>
<dbReference type="EMBL" id="UINC01076333">
    <property type="protein sequence ID" value="SVC15401.1"/>
    <property type="molecule type" value="Genomic_DNA"/>
</dbReference>
<reference evidence="1" key="1">
    <citation type="submission" date="2018-05" db="EMBL/GenBank/DDBJ databases">
        <authorList>
            <person name="Lanie J.A."/>
            <person name="Ng W.-L."/>
            <person name="Kazmierczak K.M."/>
            <person name="Andrzejewski T.M."/>
            <person name="Davidsen T.M."/>
            <person name="Wayne K.J."/>
            <person name="Tettelin H."/>
            <person name="Glass J.I."/>
            <person name="Rusch D."/>
            <person name="Podicherti R."/>
            <person name="Tsui H.-C.T."/>
            <person name="Winkler M.E."/>
        </authorList>
    </citation>
    <scope>NUCLEOTIDE SEQUENCE</scope>
</reference>
<evidence type="ECO:0008006" key="2">
    <source>
        <dbReference type="Google" id="ProtNLM"/>
    </source>
</evidence>
<proteinExistence type="predicted"/>
<accession>A0A382JXZ4</accession>
<dbReference type="InterPro" id="IPR036188">
    <property type="entry name" value="FAD/NAD-bd_sf"/>
</dbReference>